<dbReference type="Pfam" id="PF05920">
    <property type="entry name" value="Homeobox_KN"/>
    <property type="match status" value="1"/>
</dbReference>
<evidence type="ECO:0000256" key="1">
    <source>
        <dbReference type="ARBA" id="ARBA00004123"/>
    </source>
</evidence>
<dbReference type="AlphaFoldDB" id="A0A4S2KRW5"/>
<comment type="subcellular location">
    <subcellularLocation>
        <location evidence="1">Nucleus</location>
    </subcellularLocation>
</comment>
<keyword evidence="3" id="KW-0371">Homeobox</keyword>
<dbReference type="Gene3D" id="1.10.10.60">
    <property type="entry name" value="Homeodomain-like"/>
    <property type="match status" value="3"/>
</dbReference>
<dbReference type="InterPro" id="IPR009057">
    <property type="entry name" value="Homeodomain-like_sf"/>
</dbReference>
<gene>
    <name evidence="7" type="ORF">DBV15_12304</name>
</gene>
<protein>
    <recommendedName>
        <fullName evidence="6">KN homeodomain domain-containing protein</fullName>
    </recommendedName>
</protein>
<feature type="domain" description="KN homeodomain" evidence="6">
    <location>
        <begin position="198"/>
        <end position="232"/>
    </location>
</feature>
<keyword evidence="2" id="KW-0238">DNA-binding</keyword>
<dbReference type="GO" id="GO:0009887">
    <property type="term" value="P:animal organ morphogenesis"/>
    <property type="evidence" value="ECO:0007669"/>
    <property type="project" value="UniProtKB-ARBA"/>
</dbReference>
<evidence type="ECO:0000256" key="4">
    <source>
        <dbReference type="ARBA" id="ARBA00023242"/>
    </source>
</evidence>
<dbReference type="InterPro" id="IPR050224">
    <property type="entry name" value="TALE_homeobox"/>
</dbReference>
<keyword evidence="8" id="KW-1185">Reference proteome</keyword>
<keyword evidence="4" id="KW-0539">Nucleus</keyword>
<dbReference type="Proteomes" id="UP000310200">
    <property type="component" value="Unassembled WGS sequence"/>
</dbReference>
<proteinExistence type="predicted"/>
<evidence type="ECO:0000313" key="7">
    <source>
        <dbReference type="EMBL" id="TGZ52460.1"/>
    </source>
</evidence>
<dbReference type="GO" id="GO:0006355">
    <property type="term" value="P:regulation of DNA-templated transcription"/>
    <property type="evidence" value="ECO:0007669"/>
    <property type="project" value="InterPro"/>
</dbReference>
<dbReference type="GO" id="GO:0005634">
    <property type="term" value="C:nucleus"/>
    <property type="evidence" value="ECO:0007669"/>
    <property type="project" value="UniProtKB-SubCell"/>
</dbReference>
<dbReference type="GO" id="GO:1990837">
    <property type="term" value="F:sequence-specific double-stranded DNA binding"/>
    <property type="evidence" value="ECO:0007669"/>
    <property type="project" value="UniProtKB-ARBA"/>
</dbReference>
<dbReference type="PANTHER" id="PTHR11850">
    <property type="entry name" value="HOMEOBOX PROTEIN TRANSCRIPTION FACTORS"/>
    <property type="match status" value="1"/>
</dbReference>
<comment type="caution">
    <text evidence="7">The sequence shown here is derived from an EMBL/GenBank/DDBJ whole genome shotgun (WGS) entry which is preliminary data.</text>
</comment>
<feature type="region of interest" description="Disordered" evidence="5">
    <location>
        <begin position="106"/>
        <end position="125"/>
    </location>
</feature>
<dbReference type="EMBL" id="QBLH01001263">
    <property type="protein sequence ID" value="TGZ52460.1"/>
    <property type="molecule type" value="Genomic_DNA"/>
</dbReference>
<dbReference type="InterPro" id="IPR008422">
    <property type="entry name" value="KN_HD"/>
</dbReference>
<reference evidence="7 8" key="1">
    <citation type="journal article" date="2019" name="Philos. Trans. R. Soc. Lond., B, Biol. Sci.">
        <title>Ant behaviour and brain gene expression of defending hosts depend on the ecological success of the intruding social parasite.</title>
        <authorList>
            <person name="Kaur R."/>
            <person name="Stoldt M."/>
            <person name="Jongepier E."/>
            <person name="Feldmeyer B."/>
            <person name="Menzel F."/>
            <person name="Bornberg-Bauer E."/>
            <person name="Foitzik S."/>
        </authorList>
    </citation>
    <scope>NUCLEOTIDE SEQUENCE [LARGE SCALE GENOMIC DNA]</scope>
    <source>
        <tissue evidence="7">Whole body</tissue>
    </source>
</reference>
<organism evidence="7 8">
    <name type="scientific">Temnothorax longispinosus</name>
    <dbReference type="NCBI Taxonomy" id="300112"/>
    <lineage>
        <taxon>Eukaryota</taxon>
        <taxon>Metazoa</taxon>
        <taxon>Ecdysozoa</taxon>
        <taxon>Arthropoda</taxon>
        <taxon>Hexapoda</taxon>
        <taxon>Insecta</taxon>
        <taxon>Pterygota</taxon>
        <taxon>Neoptera</taxon>
        <taxon>Endopterygota</taxon>
        <taxon>Hymenoptera</taxon>
        <taxon>Apocrita</taxon>
        <taxon>Aculeata</taxon>
        <taxon>Formicoidea</taxon>
        <taxon>Formicidae</taxon>
        <taxon>Myrmicinae</taxon>
        <taxon>Temnothorax</taxon>
    </lineage>
</organism>
<accession>A0A4S2KRW5</accession>
<sequence>MKNFLATDVGGKSLTRVVLHGTSEVENTSSLQASPNANHVNQRVSVQNASGRKRQVKLLREADVRILKEWFWNHKFNAYPSKADKEALRLQTRLSLFKKVPCYNRHHATRRTSPPDDDEGNISSEAENTFPRASLNANHLSQRVSVQNVSGRKRRGKLPRKVVMILKKWLWNHKFNAYPSEAEKETLRLQTRLSLFKLWNHKFNAYPSEAEKETLRLQTRLSLLQVCNCFINTIAFNAMTPRYIFFADYLEQSARCYNRRLATRRTSPPDDDEGNISSETENTYPRASLNANHVSQRVSVQNASGRKRRGKLLRKVRSRERGFTFANAPVIPSSVQLVYKRQATHSSILEDAVKILIYHIQYRVATLAVPIGMVAEHFLNRLRVTHGSAQYNISRGLVDASASAQP</sequence>
<evidence type="ECO:0000256" key="3">
    <source>
        <dbReference type="ARBA" id="ARBA00023155"/>
    </source>
</evidence>
<feature type="non-terminal residue" evidence="7">
    <location>
        <position position="406"/>
    </location>
</feature>
<evidence type="ECO:0000256" key="2">
    <source>
        <dbReference type="ARBA" id="ARBA00023125"/>
    </source>
</evidence>
<feature type="region of interest" description="Disordered" evidence="5">
    <location>
        <begin position="261"/>
        <end position="282"/>
    </location>
</feature>
<evidence type="ECO:0000256" key="5">
    <source>
        <dbReference type="SAM" id="MobiDB-lite"/>
    </source>
</evidence>
<dbReference type="STRING" id="300112.A0A4S2KRW5"/>
<name>A0A4S2KRW5_9HYME</name>
<dbReference type="SUPFAM" id="SSF46689">
    <property type="entry name" value="Homeodomain-like"/>
    <property type="match status" value="3"/>
</dbReference>
<evidence type="ECO:0000313" key="8">
    <source>
        <dbReference type="Proteomes" id="UP000310200"/>
    </source>
</evidence>
<evidence type="ECO:0000259" key="6">
    <source>
        <dbReference type="Pfam" id="PF05920"/>
    </source>
</evidence>